<dbReference type="EMBL" id="KN817520">
    <property type="protein sequence ID" value="KJA28990.1"/>
    <property type="molecule type" value="Genomic_DNA"/>
</dbReference>
<sequence>MICARPRRPLGSNHGLRQPELKGGAAAPMSVQINISPHARATGNYLCWTTQPASERRGVITEQRSSGLRMRVGYPPPLPLPHPQAHARPSPIPPHTFPRAHTRAFARSPAAAGGHCRHPSFRLNSGHVRPGSTHAAKNMPLPIRTSPTAGQLLEGPAICLPIVRFWASAAPGICCAMRALREKRASLALGATPRAVHPCVRTLSRRAATLSLAANIARSQASLDRPEGKRTV</sequence>
<accession>A0A0D2QBF6</accession>
<evidence type="ECO:0000313" key="3">
    <source>
        <dbReference type="Proteomes" id="UP000054270"/>
    </source>
</evidence>
<proteinExistence type="predicted"/>
<gene>
    <name evidence="2" type="ORF">HYPSUDRAFT_631779</name>
</gene>
<organism evidence="2 3">
    <name type="scientific">Hypholoma sublateritium (strain FD-334 SS-4)</name>
    <dbReference type="NCBI Taxonomy" id="945553"/>
    <lineage>
        <taxon>Eukaryota</taxon>
        <taxon>Fungi</taxon>
        <taxon>Dikarya</taxon>
        <taxon>Basidiomycota</taxon>
        <taxon>Agaricomycotina</taxon>
        <taxon>Agaricomycetes</taxon>
        <taxon>Agaricomycetidae</taxon>
        <taxon>Agaricales</taxon>
        <taxon>Agaricineae</taxon>
        <taxon>Strophariaceae</taxon>
        <taxon>Hypholoma</taxon>
    </lineage>
</organism>
<keyword evidence="3" id="KW-1185">Reference proteome</keyword>
<reference evidence="3" key="1">
    <citation type="submission" date="2014-04" db="EMBL/GenBank/DDBJ databases">
        <title>Evolutionary Origins and Diversification of the Mycorrhizal Mutualists.</title>
        <authorList>
            <consortium name="DOE Joint Genome Institute"/>
            <consortium name="Mycorrhizal Genomics Consortium"/>
            <person name="Kohler A."/>
            <person name="Kuo A."/>
            <person name="Nagy L.G."/>
            <person name="Floudas D."/>
            <person name="Copeland A."/>
            <person name="Barry K.W."/>
            <person name="Cichocki N."/>
            <person name="Veneault-Fourrey C."/>
            <person name="LaButti K."/>
            <person name="Lindquist E.A."/>
            <person name="Lipzen A."/>
            <person name="Lundell T."/>
            <person name="Morin E."/>
            <person name="Murat C."/>
            <person name="Riley R."/>
            <person name="Ohm R."/>
            <person name="Sun H."/>
            <person name="Tunlid A."/>
            <person name="Henrissat B."/>
            <person name="Grigoriev I.V."/>
            <person name="Hibbett D.S."/>
            <person name="Martin F."/>
        </authorList>
    </citation>
    <scope>NUCLEOTIDE SEQUENCE [LARGE SCALE GENOMIC DNA]</scope>
    <source>
        <strain evidence="3">FD-334 SS-4</strain>
    </source>
</reference>
<evidence type="ECO:0000256" key="1">
    <source>
        <dbReference type="SAM" id="MobiDB-lite"/>
    </source>
</evidence>
<name>A0A0D2QBF6_HYPSF</name>
<dbReference type="AlphaFoldDB" id="A0A0D2QBF6"/>
<protein>
    <submittedName>
        <fullName evidence="2">Uncharacterized protein</fullName>
    </submittedName>
</protein>
<evidence type="ECO:0000313" key="2">
    <source>
        <dbReference type="EMBL" id="KJA28990.1"/>
    </source>
</evidence>
<feature type="region of interest" description="Disordered" evidence="1">
    <location>
        <begin position="1"/>
        <end position="23"/>
    </location>
</feature>
<dbReference type="Proteomes" id="UP000054270">
    <property type="component" value="Unassembled WGS sequence"/>
</dbReference>